<dbReference type="EMBL" id="JALIDZ010000013">
    <property type="protein sequence ID" value="MCT8974551.1"/>
    <property type="molecule type" value="Genomic_DNA"/>
</dbReference>
<keyword evidence="3 5" id="KW-1133">Transmembrane helix</keyword>
<dbReference type="GO" id="GO:0006457">
    <property type="term" value="P:protein folding"/>
    <property type="evidence" value="ECO:0007669"/>
    <property type="project" value="InterPro"/>
</dbReference>
<evidence type="ECO:0000256" key="5">
    <source>
        <dbReference type="SAM" id="Phobius"/>
    </source>
</evidence>
<dbReference type="GO" id="GO:0015035">
    <property type="term" value="F:protein-disulfide reductase activity"/>
    <property type="evidence" value="ECO:0007669"/>
    <property type="project" value="InterPro"/>
</dbReference>
<evidence type="ECO:0000256" key="1">
    <source>
        <dbReference type="ARBA" id="ARBA00004141"/>
    </source>
</evidence>
<dbReference type="RefSeq" id="WP_261618137.1">
    <property type="nucleotide sequence ID" value="NZ_JALIDZ010000013.1"/>
</dbReference>
<dbReference type="AlphaFoldDB" id="A0AAW5R7F8"/>
<dbReference type="Gene3D" id="1.20.1550.10">
    <property type="entry name" value="DsbB-like"/>
    <property type="match status" value="1"/>
</dbReference>
<proteinExistence type="predicted"/>
<sequence length="169" mass="17558">MSNAPNFGTPVGRASAAVILVGAATIIGAWAFQMAGYVPCPLCLQQRIPYYIGVPLAFVAFVTARRMPGSTVPRSLIGIVGLLFLGGAGLAAYHAGVEWKFWPGPTDCAAGAGRALDTGNLLESLNDVVLVRCDEAAWQLFGLSLAGYNFLISAALAAISLGAAFKRAR</sequence>
<name>A0AAW5R7F8_9HYPH</name>
<dbReference type="InterPro" id="IPR024199">
    <property type="entry name" value="Uncharacterised_DsbB"/>
</dbReference>
<reference evidence="6 7" key="1">
    <citation type="submission" date="2022-04" db="EMBL/GenBank/DDBJ databases">
        <authorList>
            <person name="Ye Y.-Q."/>
            <person name="Du Z.-J."/>
        </authorList>
    </citation>
    <scope>NUCLEOTIDE SEQUENCE [LARGE SCALE GENOMIC DNA]</scope>
    <source>
        <strain evidence="6 7">A6E488</strain>
    </source>
</reference>
<feature type="transmembrane region" description="Helical" evidence="5">
    <location>
        <begin position="76"/>
        <end position="95"/>
    </location>
</feature>
<dbReference type="InterPro" id="IPR003752">
    <property type="entry name" value="DiS_bond_form_DsbB/BdbC"/>
</dbReference>
<protein>
    <submittedName>
        <fullName evidence="6">Disulfide bond formation protein B</fullName>
    </submittedName>
</protein>
<accession>A0AAW5R7F8</accession>
<keyword evidence="4 5" id="KW-0472">Membrane</keyword>
<evidence type="ECO:0000256" key="2">
    <source>
        <dbReference type="ARBA" id="ARBA00022692"/>
    </source>
</evidence>
<feature type="transmembrane region" description="Helical" evidence="5">
    <location>
        <begin position="12"/>
        <end position="36"/>
    </location>
</feature>
<comment type="caution">
    <text evidence="6">The sequence shown here is derived from an EMBL/GenBank/DDBJ whole genome shotgun (WGS) entry which is preliminary data.</text>
</comment>
<dbReference type="GO" id="GO:0016020">
    <property type="term" value="C:membrane"/>
    <property type="evidence" value="ECO:0007669"/>
    <property type="project" value="UniProtKB-SubCell"/>
</dbReference>
<keyword evidence="7" id="KW-1185">Reference proteome</keyword>
<dbReference type="Pfam" id="PF02600">
    <property type="entry name" value="DsbB"/>
    <property type="match status" value="1"/>
</dbReference>
<dbReference type="SUPFAM" id="SSF158442">
    <property type="entry name" value="DsbB-like"/>
    <property type="match status" value="1"/>
</dbReference>
<comment type="subcellular location">
    <subcellularLocation>
        <location evidence="1">Membrane</location>
        <topology evidence="1">Multi-pass membrane protein</topology>
    </subcellularLocation>
</comment>
<feature type="transmembrane region" description="Helical" evidence="5">
    <location>
        <begin position="48"/>
        <end position="64"/>
    </location>
</feature>
<dbReference type="PIRSF" id="PIRSF033913">
    <property type="entry name" value="S-S_format_DsbB"/>
    <property type="match status" value="1"/>
</dbReference>
<keyword evidence="2 5" id="KW-0812">Transmembrane</keyword>
<dbReference type="Proteomes" id="UP001320898">
    <property type="component" value="Unassembled WGS sequence"/>
</dbReference>
<evidence type="ECO:0000313" key="7">
    <source>
        <dbReference type="Proteomes" id="UP001320898"/>
    </source>
</evidence>
<evidence type="ECO:0000313" key="6">
    <source>
        <dbReference type="EMBL" id="MCT8974551.1"/>
    </source>
</evidence>
<evidence type="ECO:0000256" key="4">
    <source>
        <dbReference type="ARBA" id="ARBA00023136"/>
    </source>
</evidence>
<gene>
    <name evidence="6" type="ORF">MUB46_22015</name>
</gene>
<organism evidence="6 7">
    <name type="scientific">Microbaculum marinisediminis</name>
    <dbReference type="NCBI Taxonomy" id="2931392"/>
    <lineage>
        <taxon>Bacteria</taxon>
        <taxon>Pseudomonadati</taxon>
        <taxon>Pseudomonadota</taxon>
        <taxon>Alphaproteobacteria</taxon>
        <taxon>Hyphomicrobiales</taxon>
        <taxon>Tepidamorphaceae</taxon>
        <taxon>Microbaculum</taxon>
    </lineage>
</organism>
<dbReference type="InterPro" id="IPR023380">
    <property type="entry name" value="DsbB-like_sf"/>
</dbReference>
<evidence type="ECO:0000256" key="3">
    <source>
        <dbReference type="ARBA" id="ARBA00022989"/>
    </source>
</evidence>
<feature type="transmembrane region" description="Helical" evidence="5">
    <location>
        <begin position="145"/>
        <end position="165"/>
    </location>
</feature>